<keyword evidence="4" id="KW-0804">Transcription</keyword>
<dbReference type="InterPro" id="IPR036388">
    <property type="entry name" value="WH-like_DNA-bd_sf"/>
</dbReference>
<dbReference type="AlphaFoldDB" id="A0A9D1DJ82"/>
<proteinExistence type="inferred from homology"/>
<protein>
    <submittedName>
        <fullName evidence="5">BlaI/MecI/CopY family transcriptional regulator</fullName>
    </submittedName>
</protein>
<dbReference type="SUPFAM" id="SSF46785">
    <property type="entry name" value="Winged helix' DNA-binding domain"/>
    <property type="match status" value="1"/>
</dbReference>
<dbReference type="InterPro" id="IPR005650">
    <property type="entry name" value="BlaI_family"/>
</dbReference>
<dbReference type="InterPro" id="IPR036390">
    <property type="entry name" value="WH_DNA-bd_sf"/>
</dbReference>
<sequence length="125" mass="13941">MERSIRRLPDAELEVMQALWRCEPPAGRQDIETLLSETHPMAQTTVLTLLSRLAERGMVTVTREGRRSLYTPAVSREAYLAAQSRTFFEKLCGGSVSAFAAALCQSGISEADLKELRELLERDAL</sequence>
<name>A0A9D1DJ82_9FIRM</name>
<dbReference type="GO" id="GO:0045892">
    <property type="term" value="P:negative regulation of DNA-templated transcription"/>
    <property type="evidence" value="ECO:0007669"/>
    <property type="project" value="InterPro"/>
</dbReference>
<keyword evidence="2" id="KW-0805">Transcription regulation</keyword>
<dbReference type="Gene3D" id="1.10.4040.10">
    <property type="entry name" value="Penicillinase repressor domain"/>
    <property type="match status" value="1"/>
</dbReference>
<keyword evidence="3" id="KW-0238">DNA-binding</keyword>
<organism evidence="5 6">
    <name type="scientific">Candidatus Avoscillospira avicola</name>
    <dbReference type="NCBI Taxonomy" id="2840706"/>
    <lineage>
        <taxon>Bacteria</taxon>
        <taxon>Bacillati</taxon>
        <taxon>Bacillota</taxon>
        <taxon>Clostridia</taxon>
        <taxon>Eubacteriales</taxon>
        <taxon>Oscillospiraceae</taxon>
        <taxon>Oscillospiraceae incertae sedis</taxon>
        <taxon>Candidatus Avoscillospira</taxon>
    </lineage>
</organism>
<gene>
    <name evidence="5" type="ORF">IAA53_10690</name>
</gene>
<accession>A0A9D1DJ82</accession>
<dbReference type="Pfam" id="PF03965">
    <property type="entry name" value="Penicillinase_R"/>
    <property type="match status" value="1"/>
</dbReference>
<evidence type="ECO:0000256" key="4">
    <source>
        <dbReference type="ARBA" id="ARBA00023163"/>
    </source>
</evidence>
<dbReference type="PIRSF" id="PIRSF019455">
    <property type="entry name" value="CopR_AtkY"/>
    <property type="match status" value="1"/>
</dbReference>
<evidence type="ECO:0000313" key="6">
    <source>
        <dbReference type="Proteomes" id="UP000824239"/>
    </source>
</evidence>
<dbReference type="GO" id="GO:0003677">
    <property type="term" value="F:DNA binding"/>
    <property type="evidence" value="ECO:0007669"/>
    <property type="project" value="UniProtKB-KW"/>
</dbReference>
<evidence type="ECO:0000313" key="5">
    <source>
        <dbReference type="EMBL" id="HIR51719.1"/>
    </source>
</evidence>
<dbReference type="Proteomes" id="UP000824239">
    <property type="component" value="Unassembled WGS sequence"/>
</dbReference>
<dbReference type="Gene3D" id="1.10.10.10">
    <property type="entry name" value="Winged helix-like DNA-binding domain superfamily/Winged helix DNA-binding domain"/>
    <property type="match status" value="1"/>
</dbReference>
<comment type="caution">
    <text evidence="5">The sequence shown here is derived from an EMBL/GenBank/DDBJ whole genome shotgun (WGS) entry which is preliminary data.</text>
</comment>
<comment type="similarity">
    <text evidence="1">Belongs to the BlaI transcriptional regulatory family.</text>
</comment>
<evidence type="ECO:0000256" key="1">
    <source>
        <dbReference type="ARBA" id="ARBA00011046"/>
    </source>
</evidence>
<reference evidence="5" key="1">
    <citation type="submission" date="2020-10" db="EMBL/GenBank/DDBJ databases">
        <authorList>
            <person name="Gilroy R."/>
        </authorList>
    </citation>
    <scope>NUCLEOTIDE SEQUENCE</scope>
    <source>
        <strain evidence="5">ChiBcec15-4380</strain>
    </source>
</reference>
<evidence type="ECO:0000256" key="3">
    <source>
        <dbReference type="ARBA" id="ARBA00023125"/>
    </source>
</evidence>
<evidence type="ECO:0000256" key="2">
    <source>
        <dbReference type="ARBA" id="ARBA00023015"/>
    </source>
</evidence>
<reference evidence="5" key="2">
    <citation type="journal article" date="2021" name="PeerJ">
        <title>Extensive microbial diversity within the chicken gut microbiome revealed by metagenomics and culture.</title>
        <authorList>
            <person name="Gilroy R."/>
            <person name="Ravi A."/>
            <person name="Getino M."/>
            <person name="Pursley I."/>
            <person name="Horton D.L."/>
            <person name="Alikhan N.F."/>
            <person name="Baker D."/>
            <person name="Gharbi K."/>
            <person name="Hall N."/>
            <person name="Watson M."/>
            <person name="Adriaenssens E.M."/>
            <person name="Foster-Nyarko E."/>
            <person name="Jarju S."/>
            <person name="Secka A."/>
            <person name="Antonio M."/>
            <person name="Oren A."/>
            <person name="Chaudhuri R.R."/>
            <person name="La Ragione R."/>
            <person name="Hildebrand F."/>
            <person name="Pallen M.J."/>
        </authorList>
    </citation>
    <scope>NUCLEOTIDE SEQUENCE</scope>
    <source>
        <strain evidence="5">ChiBcec15-4380</strain>
    </source>
</reference>
<dbReference type="EMBL" id="DVHE01000084">
    <property type="protein sequence ID" value="HIR51719.1"/>
    <property type="molecule type" value="Genomic_DNA"/>
</dbReference>